<name>A0AC61SC54_9EURY</name>
<evidence type="ECO:0000313" key="2">
    <source>
        <dbReference type="Proteomes" id="UP000315423"/>
    </source>
</evidence>
<evidence type="ECO:0000313" key="1">
    <source>
        <dbReference type="EMBL" id="TKY92181.1"/>
    </source>
</evidence>
<dbReference type="Proteomes" id="UP000315423">
    <property type="component" value="Unassembled WGS sequence"/>
</dbReference>
<reference evidence="1" key="1">
    <citation type="submission" date="2018-09" db="EMBL/GenBank/DDBJ databases">
        <title>A genomic encyclopedia of anaerobic methanotrophic archaea.</title>
        <authorList>
            <person name="Skennerton C.T."/>
            <person name="Chadwick G.L."/>
            <person name="Laso-Perez R."/>
            <person name="Leu A.O."/>
            <person name="Speth D.R."/>
            <person name="Yu H."/>
            <person name="Morgan-Lang C."/>
            <person name="Hatzenpichler R."/>
            <person name="Goudeau D."/>
            <person name="Malmstrom R."/>
            <person name="Woyke T."/>
            <person name="Hallam S."/>
            <person name="Tyson G.W."/>
            <person name="Wegener G."/>
            <person name="Boetius A."/>
            <person name="Orphan V.J."/>
        </authorList>
    </citation>
    <scope>NUCLEOTIDE SEQUENCE</scope>
    <source>
        <strain evidence="1">CONS3730D10UFb2</strain>
    </source>
</reference>
<dbReference type="EMBL" id="QYBA01000065">
    <property type="protein sequence ID" value="TKY92181.1"/>
    <property type="molecule type" value="Genomic_DNA"/>
</dbReference>
<proteinExistence type="predicted"/>
<comment type="caution">
    <text evidence="1">The sequence shown here is derived from an EMBL/GenBank/DDBJ whole genome shotgun (WGS) entry which is preliminary data.</text>
</comment>
<accession>A0AC61SC54</accession>
<gene>
    <name evidence="1" type="ORF">C5S46_01970</name>
</gene>
<sequence>MKKMYLGKLVLHWCPECNLPVLGETCACGSSTQKVNITPPGDIRPAFDYDIDYINATAIEMFGAPLIATGKIAILNKVPSDDRMEEIIVDGAALANIRFVIESKQWVLLTRMEGAVRLFPGKDKRRRWVMIDASAVGPISGGASTLAPGVIDADPEIVPGDEVIVLTPESRPVAAGRARMDGIEMVEASYGMAVRTRWSGMVEVNERTDKQTWDLVLNANRHILNDFEAKAHKFIKNVSQSTNRPVTVSYSGGKDSLATLLLVMDCIEQFDMLFVDTGLEFPETLANIDQVAKKYDIPLKRSNAGDEFWESIETLGPPTVERRWCSKICKMEPISRLINEHFPDGCLTFIGQRKYESEGRAKSDSIWKNPWIKNQIAASPIQNWTALHVWLYLFDKKALYNPLYEQGFDRIGCWLCPSSSMSDLLRIKHTHLHMWNRFEQKLKAYAEKNGYGDEWIDYGLWRWQNPPKVLKELGNDSKKYN</sequence>
<protein>
    <submittedName>
        <fullName evidence="1">Phosphoadenosine phosphosulfate reductase</fullName>
    </submittedName>
</protein>
<organism evidence="1 2">
    <name type="scientific">Candidatus Methanomarinus sp</name>
    <dbReference type="NCBI Taxonomy" id="3386244"/>
    <lineage>
        <taxon>Archaea</taxon>
        <taxon>Methanobacteriati</taxon>
        <taxon>Methanobacteriota</taxon>
        <taxon>Stenosarchaea group</taxon>
        <taxon>Methanomicrobia</taxon>
        <taxon>Methanosarcinales</taxon>
        <taxon>ANME-2 cluster</taxon>
        <taxon>Candidatus Methanocomedenaceae</taxon>
        <taxon>Candidatus Methanomarinus</taxon>
    </lineage>
</organism>